<dbReference type="PANTHER" id="PTHR23080">
    <property type="entry name" value="THAP DOMAIN PROTEIN"/>
    <property type="match status" value="1"/>
</dbReference>
<evidence type="ECO:0000313" key="4">
    <source>
        <dbReference type="EMBL" id="CAF1981224.1"/>
    </source>
</evidence>
<dbReference type="InterPro" id="IPR027806">
    <property type="entry name" value="HARBI1_dom"/>
</dbReference>
<evidence type="ECO:0000256" key="2">
    <source>
        <dbReference type="ARBA" id="ARBA00022723"/>
    </source>
</evidence>
<dbReference type="EMBL" id="CAJNRE010002495">
    <property type="protein sequence ID" value="CAF1981224.1"/>
    <property type="molecule type" value="Genomic_DNA"/>
</dbReference>
<feature type="domain" description="DDE Tnp4" evidence="3">
    <location>
        <begin position="276"/>
        <end position="339"/>
    </location>
</feature>
<comment type="cofactor">
    <cofactor evidence="1">
        <name>a divalent metal cation</name>
        <dbReference type="ChEBI" id="CHEBI:60240"/>
    </cofactor>
</comment>
<dbReference type="InterPro" id="IPR036425">
    <property type="entry name" value="MoaB/Mog-like_dom_sf"/>
</dbReference>
<sequence>MPREERYGCFRCEGQINHDDRKYWAGGSLILRVFLAVNSERRVNPDDSNWGACRRRYDRWRKAMQNDFDHLDVPVDRTDSQENEESMHAGSLDFDDPGALENETYKTITGLDRDHFNDLLDKLTTMRNFRLRSVLVALAIFLAKIRRALSNRVIACVFRLASKRSVSRICHQVRVALMQDFVPYHVGFQHASRETILAQHQTTVATELLTNGRDQVVLITDGTYFFCQKSSNNEFQRRTYSQHKHRHLVKPMIITVSFHDTANTLNRLGLQVAMPGFLHNKKQHPTDEANRTRFVTKNRWVIESVNGKIKQWKFMTQIIQNSTIRFISDYLDIICALINKYQFPAVIDIENGREIAMNMREMLTTENRLQTRLAKHTGTTSLHWSKHKAANFQFPPLTEENIRDLTFRNIKLIAETVLKLCNELRPNLILKTGGTGINSDDITPETNTPLVEDQCVVINIGTKLPDTRRVCVLFLNVH</sequence>
<protein>
    <recommendedName>
        <fullName evidence="3">DDE Tnp4 domain-containing protein</fullName>
    </recommendedName>
</protein>
<dbReference type="Pfam" id="PF13359">
    <property type="entry name" value="DDE_Tnp_4"/>
    <property type="match status" value="1"/>
</dbReference>
<organism evidence="4 5">
    <name type="scientific">Rotaria magnacalcarata</name>
    <dbReference type="NCBI Taxonomy" id="392030"/>
    <lineage>
        <taxon>Eukaryota</taxon>
        <taxon>Metazoa</taxon>
        <taxon>Spiralia</taxon>
        <taxon>Gnathifera</taxon>
        <taxon>Rotifera</taxon>
        <taxon>Eurotatoria</taxon>
        <taxon>Bdelloidea</taxon>
        <taxon>Philodinida</taxon>
        <taxon>Philodinidae</taxon>
        <taxon>Rotaria</taxon>
    </lineage>
</organism>
<keyword evidence="2" id="KW-0479">Metal-binding</keyword>
<comment type="caution">
    <text evidence="4">The sequence shown here is derived from an EMBL/GenBank/DDBJ whole genome shotgun (WGS) entry which is preliminary data.</text>
</comment>
<gene>
    <name evidence="4" type="ORF">MBJ925_LOCUS7296</name>
</gene>
<accession>A0A816MHY7</accession>
<dbReference type="SUPFAM" id="SSF53218">
    <property type="entry name" value="Molybdenum cofactor biosynthesis proteins"/>
    <property type="match status" value="1"/>
</dbReference>
<dbReference type="Gene3D" id="3.40.980.10">
    <property type="entry name" value="MoaB/Mog-like domain"/>
    <property type="match status" value="1"/>
</dbReference>
<name>A0A816MHY7_9BILA</name>
<dbReference type="GO" id="GO:0046872">
    <property type="term" value="F:metal ion binding"/>
    <property type="evidence" value="ECO:0007669"/>
    <property type="project" value="UniProtKB-KW"/>
</dbReference>
<proteinExistence type="predicted"/>
<dbReference type="Proteomes" id="UP000663824">
    <property type="component" value="Unassembled WGS sequence"/>
</dbReference>
<evidence type="ECO:0000256" key="1">
    <source>
        <dbReference type="ARBA" id="ARBA00001968"/>
    </source>
</evidence>
<dbReference type="AlphaFoldDB" id="A0A816MHY7"/>
<evidence type="ECO:0000313" key="5">
    <source>
        <dbReference type="Proteomes" id="UP000663824"/>
    </source>
</evidence>
<evidence type="ECO:0000259" key="3">
    <source>
        <dbReference type="Pfam" id="PF13359"/>
    </source>
</evidence>
<reference evidence="4" key="1">
    <citation type="submission" date="2021-02" db="EMBL/GenBank/DDBJ databases">
        <authorList>
            <person name="Nowell W R."/>
        </authorList>
    </citation>
    <scope>NUCLEOTIDE SEQUENCE</scope>
</reference>